<keyword evidence="4" id="KW-1185">Reference proteome</keyword>
<sequence>MRIRPLVLGLLSLLLAAVIATTGWLLTALVDSTKPLSLGVESTFSLDYVEPKTSLAEELESDYAPTVIRNSLVSLAEQNGYSIYRLTGTDDASGTSHEVFIPLEQNYPAPERIPRLNRPDALSQASSELGSLDYHGDYVLVPKATGGNANHFYESARNDGLRLSEKTQFLHLIQSVVFRLPALVAILFLFVVSLFALVFVLRVSGLRLAALRTINGGHRSQKGNWRQWAFVILPHLVLIGLASTFLARQGSYSFAFLFLRFYAAGIGLALATTGLAVAVTAPLLRRAVALLGQRAPAEKAAGKALKVISVFTCVTFVAAGLSSAAALRSYQQESEAQQTWKSLAEFGALHFSANFDGPAGRAEGGELLPPSVQQNFRDFALSWEREHGAVLSHTLPKEATGVPDSCPVALANRQWHDLQDYQFRPGDDNHSVDYSAAQEHFAASVDLWAQESGDLLLKSAQIGPVSADHAVGFISGTMSGELVPGDCFYVLETDDLSGFDADFLSSTASSKNLLFADFSELGPELTAAGLEGYVYPVRAADRGLAELVASTALFWLSILSALGALLATLAALIVQTRIQLRVHRRLLVLLHSAGQSPDKTMWRLFKSQLVSLTVVVILSVLAPLLLPNPFLYTFTALSCLVLIVYLGFVRLSISQHMSASPRSHNVIG</sequence>
<gene>
    <name evidence="2" type="ORF">CIMIT_04090</name>
    <name evidence="3" type="ORF">SAMEA4535761_00883</name>
</gene>
<dbReference type="EMBL" id="LT906467">
    <property type="protein sequence ID" value="SNV64639.1"/>
    <property type="molecule type" value="Genomic_DNA"/>
</dbReference>
<dbReference type="EMBL" id="CP009211">
    <property type="protein sequence ID" value="AIJ33193.1"/>
    <property type="molecule type" value="Genomic_DNA"/>
</dbReference>
<feature type="transmembrane region" description="Helical" evidence="1">
    <location>
        <begin position="228"/>
        <end position="247"/>
    </location>
</feature>
<feature type="transmembrane region" description="Helical" evidence="1">
    <location>
        <begin position="305"/>
        <end position="327"/>
    </location>
</feature>
<name>A0A076NIF7_9CORY</name>
<keyword evidence="1" id="KW-1133">Transmembrane helix</keyword>
<dbReference type="Proteomes" id="UP000215374">
    <property type="component" value="Chromosome 1"/>
</dbReference>
<evidence type="ECO:0000313" key="2">
    <source>
        <dbReference type="EMBL" id="AIJ33193.1"/>
    </source>
</evidence>
<reference evidence="3 5" key="2">
    <citation type="submission" date="2017-06" db="EMBL/GenBank/DDBJ databases">
        <authorList>
            <consortium name="Pathogen Informatics"/>
        </authorList>
    </citation>
    <scope>NUCLEOTIDE SEQUENCE [LARGE SCALE GENOMIC DNA]</scope>
    <source>
        <strain evidence="3 5">NCTC13015</strain>
    </source>
</reference>
<feature type="transmembrane region" description="Helical" evidence="1">
    <location>
        <begin position="632"/>
        <end position="653"/>
    </location>
</feature>
<evidence type="ECO:0000313" key="3">
    <source>
        <dbReference type="EMBL" id="SNV64639.1"/>
    </source>
</evidence>
<dbReference type="AlphaFoldDB" id="A0A076NIF7"/>
<evidence type="ECO:0000256" key="1">
    <source>
        <dbReference type="SAM" id="Phobius"/>
    </source>
</evidence>
<dbReference type="Proteomes" id="UP000028780">
    <property type="component" value="Chromosome"/>
</dbReference>
<feature type="transmembrane region" description="Helical" evidence="1">
    <location>
        <begin position="180"/>
        <end position="201"/>
    </location>
</feature>
<dbReference type="OrthoDB" id="4387749at2"/>
<feature type="transmembrane region" description="Helical" evidence="1">
    <location>
        <begin position="552"/>
        <end position="574"/>
    </location>
</feature>
<proteinExistence type="predicted"/>
<dbReference type="eggNOG" id="ENOG5032ESP">
    <property type="taxonomic scope" value="Bacteria"/>
</dbReference>
<keyword evidence="1" id="KW-0472">Membrane</keyword>
<keyword evidence="1" id="KW-0812">Transmembrane</keyword>
<dbReference type="KEGG" id="cii:CIMIT_04090"/>
<feature type="transmembrane region" description="Helical" evidence="1">
    <location>
        <begin position="609"/>
        <end position="626"/>
    </location>
</feature>
<protein>
    <submittedName>
        <fullName evidence="3">Uncharacterized protein conserved in bacteria</fullName>
    </submittedName>
</protein>
<accession>A0A076NIF7</accession>
<evidence type="ECO:0000313" key="5">
    <source>
        <dbReference type="Proteomes" id="UP000215374"/>
    </source>
</evidence>
<evidence type="ECO:0000313" key="4">
    <source>
        <dbReference type="Proteomes" id="UP000028780"/>
    </source>
</evidence>
<dbReference type="HOGENOM" id="CLU_410902_0_0_11"/>
<organism evidence="2 4">
    <name type="scientific">Corynebacterium imitans</name>
    <dbReference type="NCBI Taxonomy" id="156978"/>
    <lineage>
        <taxon>Bacteria</taxon>
        <taxon>Bacillati</taxon>
        <taxon>Actinomycetota</taxon>
        <taxon>Actinomycetes</taxon>
        <taxon>Mycobacteriales</taxon>
        <taxon>Corynebacteriaceae</taxon>
        <taxon>Corynebacterium</taxon>
    </lineage>
</organism>
<reference evidence="2 4" key="1">
    <citation type="submission" date="2014-08" db="EMBL/GenBank/DDBJ databases">
        <title>Complete genome sequence of Corynebacterium imitans DSM 44264, isolated from a five-month-old boy with suspected pharyngeal diphtheria.</title>
        <authorList>
            <person name="Mollmann S."/>
            <person name="Albersmeier A."/>
            <person name="Ruckert C."/>
            <person name="Tauch A."/>
        </authorList>
    </citation>
    <scope>NUCLEOTIDE SEQUENCE [LARGE SCALE GENOMIC DNA]</scope>
    <source>
        <strain evidence="2 4">DSM 44264</strain>
    </source>
</reference>
<feature type="transmembrane region" description="Helical" evidence="1">
    <location>
        <begin position="259"/>
        <end position="284"/>
    </location>
</feature>